<proteinExistence type="predicted"/>
<accession>A0A0H4IBH0</accession>
<sequence length="881" mass="98772">MKLESVRVEQFKQFRKPFLLNGLSNGINVISGPNEAGKSTLVRAIRAAFFERHRSKSAEDLRPWGDSSAAPAIELVFHHNGQNWQLNKSFLQRKRCDLSIQGTTYSGEEAEEKLAQLLGYQFPKKGASKEEHWGIPGLLWVEQGSGQNIEQAVVHAGDHLQSALNSLVSEVASEGGDGLIHTVRQQLGELLTAGGAPRGEYKQLLADELPGQQELDVLKGRIDQYQNQVDRLAKVAREFHKIDREQPWIKVRQALAEAQECYRHIESLQGQQQTLNQALISVQQRAALLQRNKQQVQADGKQLQQREQEHNTAQQALNDVQASAAGLHAALEQCQSQYRDALEVERQAGLLETRQRLDHSSVRAKTQLQQLSERKSRAVELQQALGESRMLTARHQISIAAVDQLRTTQRQLDDTRLRSQAIATRIEWQLEAGQQIELGQDTLPHQGEQLLLSSTRLRIAGVGEFTITPGGDDLARCQRQLEQLQLGLGEQLMTLGVADLAAAEQTLVAQERAQADVHRLLELLQSLVPGGLASLDSDSQALNAELERNYAEKKALAPATTLAQGLPAQAQAQDLRSNAENRLSAAEKRSSEHEKALLAASHRYQNADHEWRTLRTSLNSEQRQQEVIQLDSDLTAVEQEQARQQERLTEMLAQIAAARPELVQQDIQRLGASADQLEQAQRGRELELKELRARLEIWGAEGLEGQRGRCQAELEQNRRRCQQLQRRAEALELLLELLTEKRQALTQRLQAPLQRHLNHYVTVLFPDAQLEVDSQLLPGRFTRNGETGQMAELSFGAREQMGLISRLAYADLLKEAGKPTLIILDDSLVHSDSGRLDSMKRILFDAAQRHQILLFTCHPDNWLDMGSETINLEALKARALL</sequence>
<dbReference type="PATRIC" id="fig|330734.3.peg.1701"/>
<evidence type="ECO:0000256" key="2">
    <source>
        <dbReference type="SAM" id="MobiDB-lite"/>
    </source>
</evidence>
<protein>
    <submittedName>
        <fullName evidence="4">GTP-binding protein</fullName>
    </submittedName>
</protein>
<feature type="coiled-coil region" evidence="1">
    <location>
        <begin position="279"/>
        <end position="323"/>
    </location>
</feature>
<dbReference type="Pfam" id="PF13514">
    <property type="entry name" value="AAA_27"/>
    <property type="match status" value="1"/>
</dbReference>
<evidence type="ECO:0000313" key="5">
    <source>
        <dbReference type="Proteomes" id="UP000036406"/>
    </source>
</evidence>
<reference evidence="4 5" key="1">
    <citation type="submission" date="2015-05" db="EMBL/GenBank/DDBJ databases">
        <title>Complete genome of Marinobacter psychrophilus strain 20041T isolated from sea-ice of the Canadian Basin.</title>
        <authorList>
            <person name="Song L."/>
            <person name="Ren L."/>
            <person name="Yu Y."/>
            <person name="Wang X."/>
        </authorList>
    </citation>
    <scope>NUCLEOTIDE SEQUENCE [LARGE SCALE GENOMIC DNA]</scope>
    <source>
        <strain evidence="4 5">20041</strain>
    </source>
</reference>
<dbReference type="PANTHER" id="PTHR41259:SF1">
    <property type="entry name" value="DOUBLE-STRAND BREAK REPAIR RAD50 ATPASE, PUTATIVE-RELATED"/>
    <property type="match status" value="1"/>
</dbReference>
<dbReference type="STRING" id="330734.ABA45_08100"/>
<dbReference type="RefSeq" id="WP_048385225.1">
    <property type="nucleotide sequence ID" value="NZ_CP011494.1"/>
</dbReference>
<feature type="domain" description="YhaN AAA" evidence="3">
    <location>
        <begin position="1"/>
        <end position="53"/>
    </location>
</feature>
<dbReference type="InterPro" id="IPR038734">
    <property type="entry name" value="YhaN_AAA"/>
</dbReference>
<keyword evidence="1" id="KW-0175">Coiled coil</keyword>
<dbReference type="AlphaFoldDB" id="A0A0H4IBH0"/>
<dbReference type="EMBL" id="CP011494">
    <property type="protein sequence ID" value="AKO52392.1"/>
    <property type="molecule type" value="Genomic_DNA"/>
</dbReference>
<dbReference type="Proteomes" id="UP000036406">
    <property type="component" value="Chromosome"/>
</dbReference>
<feature type="coiled-coil region" evidence="1">
    <location>
        <begin position="634"/>
        <end position="748"/>
    </location>
</feature>
<organism evidence="4 5">
    <name type="scientific">Marinobacter psychrophilus</name>
    <dbReference type="NCBI Taxonomy" id="330734"/>
    <lineage>
        <taxon>Bacteria</taxon>
        <taxon>Pseudomonadati</taxon>
        <taxon>Pseudomonadota</taxon>
        <taxon>Gammaproteobacteria</taxon>
        <taxon>Pseudomonadales</taxon>
        <taxon>Marinobacteraceae</taxon>
        <taxon>Marinobacter</taxon>
    </lineage>
</organism>
<dbReference type="KEGG" id="mpq:ABA45_08100"/>
<gene>
    <name evidence="4" type="ORF">ABA45_08100</name>
</gene>
<dbReference type="Gene3D" id="3.40.50.300">
    <property type="entry name" value="P-loop containing nucleotide triphosphate hydrolases"/>
    <property type="match status" value="2"/>
</dbReference>
<feature type="compositionally biased region" description="Basic and acidic residues" evidence="2">
    <location>
        <begin position="585"/>
        <end position="594"/>
    </location>
</feature>
<evidence type="ECO:0000313" key="4">
    <source>
        <dbReference type="EMBL" id="AKO52392.1"/>
    </source>
</evidence>
<feature type="region of interest" description="Disordered" evidence="2">
    <location>
        <begin position="567"/>
        <end position="594"/>
    </location>
</feature>
<evidence type="ECO:0000259" key="3">
    <source>
        <dbReference type="Pfam" id="PF13514"/>
    </source>
</evidence>
<evidence type="ECO:0000256" key="1">
    <source>
        <dbReference type="SAM" id="Coils"/>
    </source>
</evidence>
<name>A0A0H4IBH0_9GAMM</name>
<dbReference type="SUPFAM" id="SSF52540">
    <property type="entry name" value="P-loop containing nucleoside triphosphate hydrolases"/>
    <property type="match status" value="1"/>
</dbReference>
<dbReference type="InterPro" id="IPR027417">
    <property type="entry name" value="P-loop_NTPase"/>
</dbReference>
<dbReference type="PANTHER" id="PTHR41259">
    <property type="entry name" value="DOUBLE-STRAND BREAK REPAIR RAD50 ATPASE, PUTATIVE-RELATED"/>
    <property type="match status" value="1"/>
</dbReference>
<keyword evidence="5" id="KW-1185">Reference proteome</keyword>